<dbReference type="Proteomes" id="UP000528286">
    <property type="component" value="Unassembled WGS sequence"/>
</dbReference>
<keyword evidence="3" id="KW-1185">Reference proteome</keyword>
<organism evidence="2 3">
    <name type="scientific">Gellertiella hungarica</name>
    <dbReference type="NCBI Taxonomy" id="1572859"/>
    <lineage>
        <taxon>Bacteria</taxon>
        <taxon>Pseudomonadati</taxon>
        <taxon>Pseudomonadota</taxon>
        <taxon>Alphaproteobacteria</taxon>
        <taxon>Hyphomicrobiales</taxon>
        <taxon>Rhizobiaceae</taxon>
        <taxon>Gellertiella</taxon>
    </lineage>
</organism>
<evidence type="ECO:0000313" key="2">
    <source>
        <dbReference type="EMBL" id="MBB4065241.1"/>
    </source>
</evidence>
<dbReference type="SUPFAM" id="SSF158682">
    <property type="entry name" value="TerB-like"/>
    <property type="match status" value="1"/>
</dbReference>
<accession>A0A7W6J7D5</accession>
<evidence type="ECO:0000313" key="3">
    <source>
        <dbReference type="Proteomes" id="UP000528286"/>
    </source>
</evidence>
<dbReference type="AlphaFoldDB" id="A0A7W6J7D5"/>
<dbReference type="InterPro" id="IPR007791">
    <property type="entry name" value="DjlA_N"/>
</dbReference>
<evidence type="ECO:0000259" key="1">
    <source>
        <dbReference type="Pfam" id="PF05099"/>
    </source>
</evidence>
<dbReference type="CDD" id="cd07313">
    <property type="entry name" value="terB_like_2"/>
    <property type="match status" value="1"/>
</dbReference>
<dbReference type="Gene3D" id="1.10.3680.10">
    <property type="entry name" value="TerB-like"/>
    <property type="match status" value="1"/>
</dbReference>
<dbReference type="InterPro" id="IPR029024">
    <property type="entry name" value="TerB-like"/>
</dbReference>
<feature type="domain" description="Co-chaperone DjlA N-terminal" evidence="1">
    <location>
        <begin position="27"/>
        <end position="141"/>
    </location>
</feature>
<protein>
    <submittedName>
        <fullName evidence="2">Putative tellurite resistance protein B-like protein</fullName>
    </submittedName>
</protein>
<comment type="caution">
    <text evidence="2">The sequence shown here is derived from an EMBL/GenBank/DDBJ whole genome shotgun (WGS) entry which is preliminary data.</text>
</comment>
<dbReference type="Pfam" id="PF05099">
    <property type="entry name" value="TerB"/>
    <property type="match status" value="1"/>
</dbReference>
<proteinExistence type="predicted"/>
<name>A0A7W6J7D5_9HYPH</name>
<gene>
    <name evidence="2" type="ORF">GGR23_002442</name>
</gene>
<sequence>MFERLQEFLKTLKVSPDRTSFDADDPRLAVAALCIQVMEADGVVRESEQEQLRHILAEQYDLEGGELQALIDAGREAGNEAVDYYRFTSELKRHLDEEQRRNLIGLLWDMVYADGERSEMEDHALWRIADLLGVSGRDRVEERQKAALRAEHVSPDEIKPL</sequence>
<dbReference type="RefSeq" id="WP_183366541.1">
    <property type="nucleotide sequence ID" value="NZ_JACIEZ010000004.1"/>
</dbReference>
<reference evidence="2 3" key="1">
    <citation type="submission" date="2020-08" db="EMBL/GenBank/DDBJ databases">
        <title>Genomic Encyclopedia of Type Strains, Phase IV (KMG-IV): sequencing the most valuable type-strain genomes for metagenomic binning, comparative biology and taxonomic classification.</title>
        <authorList>
            <person name="Goeker M."/>
        </authorList>
    </citation>
    <scope>NUCLEOTIDE SEQUENCE [LARGE SCALE GENOMIC DNA]</scope>
    <source>
        <strain evidence="2 3">DSM 29853</strain>
    </source>
</reference>
<dbReference type="EMBL" id="JACIEZ010000004">
    <property type="protein sequence ID" value="MBB4065241.1"/>
    <property type="molecule type" value="Genomic_DNA"/>
</dbReference>